<keyword evidence="5" id="KW-0808">Transferase</keyword>
<dbReference type="PANTHER" id="PTHR43547:SF2">
    <property type="entry name" value="HYBRID SIGNAL TRANSDUCTION HISTIDINE KINASE C"/>
    <property type="match status" value="1"/>
</dbReference>
<dbReference type="PROSITE" id="PS50109">
    <property type="entry name" value="HIS_KIN"/>
    <property type="match status" value="1"/>
</dbReference>
<dbReference type="CDD" id="cd00075">
    <property type="entry name" value="HATPase"/>
    <property type="match status" value="1"/>
</dbReference>
<dbReference type="InterPro" id="IPR036890">
    <property type="entry name" value="HATPase_C_sf"/>
</dbReference>
<dbReference type="Proteomes" id="UP001589896">
    <property type="component" value="Unassembled WGS sequence"/>
</dbReference>
<dbReference type="PANTHER" id="PTHR43547">
    <property type="entry name" value="TWO-COMPONENT HISTIDINE KINASE"/>
    <property type="match status" value="1"/>
</dbReference>
<evidence type="ECO:0000313" key="6">
    <source>
        <dbReference type="Proteomes" id="UP001589896"/>
    </source>
</evidence>
<dbReference type="InterPro" id="IPR005467">
    <property type="entry name" value="His_kinase_dom"/>
</dbReference>
<dbReference type="SMART" id="SM00387">
    <property type="entry name" value="HATPase_c"/>
    <property type="match status" value="1"/>
</dbReference>
<dbReference type="EC" id="2.7.13.3" evidence="2"/>
<dbReference type="Pfam" id="PF02518">
    <property type="entry name" value="HATPase_c"/>
    <property type="match status" value="1"/>
</dbReference>
<dbReference type="RefSeq" id="WP_386670506.1">
    <property type="nucleotide sequence ID" value="NZ_JBHLTG010000004.1"/>
</dbReference>
<keyword evidence="3" id="KW-0597">Phosphoprotein</keyword>
<evidence type="ECO:0000256" key="3">
    <source>
        <dbReference type="ARBA" id="ARBA00022553"/>
    </source>
</evidence>
<comment type="catalytic activity">
    <reaction evidence="1">
        <text>ATP + protein L-histidine = ADP + protein N-phospho-L-histidine.</text>
        <dbReference type="EC" id="2.7.13.3"/>
    </reaction>
</comment>
<dbReference type="InterPro" id="IPR004358">
    <property type="entry name" value="Sig_transdc_His_kin-like_C"/>
</dbReference>
<keyword evidence="5" id="KW-0418">Kinase</keyword>
<dbReference type="Pfam" id="PF00512">
    <property type="entry name" value="HisKA"/>
    <property type="match status" value="1"/>
</dbReference>
<dbReference type="InterPro" id="IPR036097">
    <property type="entry name" value="HisK_dim/P_sf"/>
</dbReference>
<dbReference type="PRINTS" id="PR00344">
    <property type="entry name" value="BCTRLSENSOR"/>
</dbReference>
<keyword evidence="6" id="KW-1185">Reference proteome</keyword>
<evidence type="ECO:0000313" key="5">
    <source>
        <dbReference type="EMBL" id="MFC0679586.1"/>
    </source>
</evidence>
<dbReference type="SMART" id="SM00388">
    <property type="entry name" value="HisKA"/>
    <property type="match status" value="1"/>
</dbReference>
<dbReference type="InterPro" id="IPR003594">
    <property type="entry name" value="HATPase_dom"/>
</dbReference>
<evidence type="ECO:0000256" key="2">
    <source>
        <dbReference type="ARBA" id="ARBA00012438"/>
    </source>
</evidence>
<comment type="caution">
    <text evidence="5">The sequence shown here is derived from an EMBL/GenBank/DDBJ whole genome shotgun (WGS) entry which is preliminary data.</text>
</comment>
<evidence type="ECO:0000256" key="1">
    <source>
        <dbReference type="ARBA" id="ARBA00000085"/>
    </source>
</evidence>
<dbReference type="SUPFAM" id="SSF55874">
    <property type="entry name" value="ATPase domain of HSP90 chaperone/DNA topoisomerase II/histidine kinase"/>
    <property type="match status" value="1"/>
</dbReference>
<gene>
    <name evidence="5" type="ORF">ACFFGH_17250</name>
</gene>
<organism evidence="5 6">
    <name type="scientific">Lysobacter korlensis</name>
    <dbReference type="NCBI Taxonomy" id="553636"/>
    <lineage>
        <taxon>Bacteria</taxon>
        <taxon>Pseudomonadati</taxon>
        <taxon>Pseudomonadota</taxon>
        <taxon>Gammaproteobacteria</taxon>
        <taxon>Lysobacterales</taxon>
        <taxon>Lysobacteraceae</taxon>
        <taxon>Lysobacter</taxon>
    </lineage>
</organism>
<reference evidence="5 6" key="1">
    <citation type="submission" date="2024-09" db="EMBL/GenBank/DDBJ databases">
        <authorList>
            <person name="Sun Q."/>
            <person name="Mori K."/>
        </authorList>
    </citation>
    <scope>NUCLEOTIDE SEQUENCE [LARGE SCALE GENOMIC DNA]</scope>
    <source>
        <strain evidence="5 6">KCTC 23076</strain>
    </source>
</reference>
<dbReference type="GO" id="GO:0016301">
    <property type="term" value="F:kinase activity"/>
    <property type="evidence" value="ECO:0007669"/>
    <property type="project" value="UniProtKB-KW"/>
</dbReference>
<protein>
    <recommendedName>
        <fullName evidence="2">histidine kinase</fullName>
        <ecNumber evidence="2">2.7.13.3</ecNumber>
    </recommendedName>
</protein>
<dbReference type="CDD" id="cd00082">
    <property type="entry name" value="HisKA"/>
    <property type="match status" value="1"/>
</dbReference>
<evidence type="ECO:0000259" key="4">
    <source>
        <dbReference type="PROSITE" id="PS50109"/>
    </source>
</evidence>
<dbReference type="Gene3D" id="1.10.287.130">
    <property type="match status" value="1"/>
</dbReference>
<dbReference type="SUPFAM" id="SSF47384">
    <property type="entry name" value="Homodimeric domain of signal transducing histidine kinase"/>
    <property type="match status" value="1"/>
</dbReference>
<dbReference type="InterPro" id="IPR003661">
    <property type="entry name" value="HisK_dim/P_dom"/>
</dbReference>
<feature type="domain" description="Histidine kinase" evidence="4">
    <location>
        <begin position="65"/>
        <end position="283"/>
    </location>
</feature>
<proteinExistence type="predicted"/>
<dbReference type="Gene3D" id="3.30.565.10">
    <property type="entry name" value="Histidine kinase-like ATPase, C-terminal domain"/>
    <property type="match status" value="1"/>
</dbReference>
<accession>A0ABV6RRJ8</accession>
<sequence>MSTGHSARFTQEVASQGKWYDCFAFRYGAEDSTRLGVLFRDVTQARLVDQELASVSRRKDEFLAMLAHELRNPLAPIAAGASLLEMVSGDAERVKKTGAVIARQVRHMTGLVDDLLDVSRVTRGEVNLNLSEVDLHQVLLESIEQVRPLLKARGHEFTLDAPPLAALVDGDPKRLVQTFSNLLTNAAKYTPEGGSITVSMRVEQETVEVSVSDTGPGMSPELLKQCFDLFVQGERTSERAGGGLGIGLSLVRSIVGLHGGTVRAESPGIGKGSRFSVSLPRAAGGRDAKTLLSLAAEQ</sequence>
<dbReference type="EMBL" id="JBHLTG010000004">
    <property type="protein sequence ID" value="MFC0679586.1"/>
    <property type="molecule type" value="Genomic_DNA"/>
</dbReference>
<name>A0ABV6RRJ8_9GAMM</name>